<dbReference type="PANTHER" id="PTHR13371">
    <property type="entry name" value="GLYCINE-, GLUTAMATE-, THIENYLCYCLOHEXYLPIPERIDINE-BINDING PROTEIN"/>
    <property type="match status" value="1"/>
</dbReference>
<dbReference type="Proteomes" id="UP000717585">
    <property type="component" value="Unassembled WGS sequence"/>
</dbReference>
<dbReference type="AlphaFoldDB" id="A0A8J6E6F7"/>
<dbReference type="InterPro" id="IPR016024">
    <property type="entry name" value="ARM-type_fold"/>
</dbReference>
<evidence type="ECO:0008006" key="4">
    <source>
        <dbReference type="Google" id="ProtNLM"/>
    </source>
</evidence>
<dbReference type="PANTHER" id="PTHR13371:SF0">
    <property type="entry name" value="CENTROSOMAL PROTEIN OF 104 KDA"/>
    <property type="match status" value="1"/>
</dbReference>
<keyword evidence="3" id="KW-1185">Reference proteome</keyword>
<dbReference type="Gene3D" id="1.25.10.10">
    <property type="entry name" value="Leucine-rich Repeat Variant"/>
    <property type="match status" value="1"/>
</dbReference>
<feature type="compositionally biased region" description="Acidic residues" evidence="1">
    <location>
        <begin position="235"/>
        <end position="248"/>
    </location>
</feature>
<feature type="compositionally biased region" description="Low complexity" evidence="1">
    <location>
        <begin position="106"/>
        <end position="125"/>
    </location>
</feature>
<evidence type="ECO:0000313" key="3">
    <source>
        <dbReference type="Proteomes" id="UP000717585"/>
    </source>
</evidence>
<sequence length="532" mass="58697">MVSITGQFRAQEERYKNRIAELKDWLTAKKVESVQIEDYVAADRCKRALIKMEELGENLLRLHEMKVAATINEDYDSAQEMNLASREISDYFSRPNEELLVSLSKVQTTPVVDEPEPVQQPAARTPTPPPPVLDDRQTQPSQARETYEPEPVYEAVREPTPKVPSRGPTPAPVKPVAQPAPAVSDPLASKRITEDTPIMPKTNPASIYGPPTGTTGLAHDDMPVGGGSGPPIAEYAEDEPQAEEEDEAPPPIPTRESNKEDVMFMQGFFGEDFVRRLLSAKHRLGLVAQIVEAFELRVVDRPEECARATSYLFARLLKDSNAKIVTKSNEAFTAVLDLLIEHEIDLGTLRPVVEVCASRLADRQKIARDTMELILVVLSGVIGVHNIFPIVSNLKKTKNQKAWGNHAVLVYELIKDVTLSLDGANNSVSVKVLDPFVTQLLTSTDPDARAAAIDILCFVYLLPDRNAVVRHIQSMTSKVTNRPLLNTIASRLSEVLTSMPDDTPPDQLPPSMGVVEHRSESEAKVYKLGVVG</sequence>
<dbReference type="GO" id="GO:0005929">
    <property type="term" value="C:cilium"/>
    <property type="evidence" value="ECO:0007669"/>
    <property type="project" value="TreeGrafter"/>
</dbReference>
<dbReference type="EMBL" id="JAHDYR010000069">
    <property type="protein sequence ID" value="KAG9389515.1"/>
    <property type="molecule type" value="Genomic_DNA"/>
</dbReference>
<dbReference type="InterPro" id="IPR052607">
    <property type="entry name" value="CEP104-like"/>
</dbReference>
<evidence type="ECO:0000313" key="2">
    <source>
        <dbReference type="EMBL" id="KAG9389515.1"/>
    </source>
</evidence>
<gene>
    <name evidence="2" type="ORF">J8273_8808</name>
</gene>
<protein>
    <recommendedName>
        <fullName evidence="4">TOG domain-containing protein</fullName>
    </recommendedName>
</protein>
<feature type="region of interest" description="Disordered" evidence="1">
    <location>
        <begin position="222"/>
        <end position="258"/>
    </location>
</feature>
<feature type="compositionally biased region" description="Low complexity" evidence="1">
    <location>
        <begin position="174"/>
        <end position="183"/>
    </location>
</feature>
<name>A0A8J6E6F7_9EUKA</name>
<dbReference type="InterPro" id="IPR011989">
    <property type="entry name" value="ARM-like"/>
</dbReference>
<proteinExistence type="predicted"/>
<dbReference type="Pfam" id="PF21040">
    <property type="entry name" value="CEP104-like_TOG"/>
    <property type="match status" value="1"/>
</dbReference>
<dbReference type="SUPFAM" id="SSF48371">
    <property type="entry name" value="ARM repeat"/>
    <property type="match status" value="1"/>
</dbReference>
<comment type="caution">
    <text evidence="2">The sequence shown here is derived from an EMBL/GenBank/DDBJ whole genome shotgun (WGS) entry which is preliminary data.</text>
</comment>
<evidence type="ECO:0000256" key="1">
    <source>
        <dbReference type="SAM" id="MobiDB-lite"/>
    </source>
</evidence>
<reference evidence="2" key="1">
    <citation type="submission" date="2021-05" db="EMBL/GenBank/DDBJ databases">
        <title>A free-living protist that lacks canonical eukaryotic 1 DNA replication and segregation systems.</title>
        <authorList>
            <person name="Salas-Leiva D.E."/>
            <person name="Tromer E.C."/>
            <person name="Curtis B.A."/>
            <person name="Jerlstrom-Hultqvist J."/>
            <person name="Kolisko M."/>
            <person name="Yi Z."/>
            <person name="Salas-Leiva J.S."/>
            <person name="Gallot-Lavallee L."/>
            <person name="Kops G.J.P.L."/>
            <person name="Archibald J.M."/>
            <person name="Simpson A.G.B."/>
            <person name="Roger A.J."/>
        </authorList>
    </citation>
    <scope>NUCLEOTIDE SEQUENCE</scope>
    <source>
        <strain evidence="2">BICM</strain>
    </source>
</reference>
<organism evidence="2 3">
    <name type="scientific">Carpediemonas membranifera</name>
    <dbReference type="NCBI Taxonomy" id="201153"/>
    <lineage>
        <taxon>Eukaryota</taxon>
        <taxon>Metamonada</taxon>
        <taxon>Carpediemonas-like organisms</taxon>
        <taxon>Carpediemonas</taxon>
    </lineage>
</organism>
<accession>A0A8J6E6F7</accession>
<feature type="region of interest" description="Disordered" evidence="1">
    <location>
        <begin position="105"/>
        <end position="185"/>
    </location>
</feature>